<dbReference type="PANTHER" id="PTHR19879:SF9">
    <property type="entry name" value="TRANSCRIPTION INITIATION FACTOR TFIID SUBUNIT 5"/>
    <property type="match status" value="1"/>
</dbReference>
<dbReference type="SMART" id="SM00320">
    <property type="entry name" value="WD40"/>
    <property type="match status" value="3"/>
</dbReference>
<protein>
    <submittedName>
        <fullName evidence="2">Quinon protein alcohol dehydrogenase-like superfamily</fullName>
    </submittedName>
</protein>
<name>A0A9P7AKS3_9AGAM</name>
<keyword evidence="1" id="KW-0853">WD repeat</keyword>
<dbReference type="PANTHER" id="PTHR19879">
    <property type="entry name" value="TRANSCRIPTION INITIATION FACTOR TFIID"/>
    <property type="match status" value="1"/>
</dbReference>
<evidence type="ECO:0000313" key="3">
    <source>
        <dbReference type="Proteomes" id="UP000719766"/>
    </source>
</evidence>
<dbReference type="RefSeq" id="XP_041157425.1">
    <property type="nucleotide sequence ID" value="XM_041311448.1"/>
</dbReference>
<evidence type="ECO:0000313" key="2">
    <source>
        <dbReference type="EMBL" id="KAG1790457.1"/>
    </source>
</evidence>
<dbReference type="PROSITE" id="PS50082">
    <property type="entry name" value="WD_REPEATS_2"/>
    <property type="match status" value="1"/>
</dbReference>
<evidence type="ECO:0000256" key="1">
    <source>
        <dbReference type="PROSITE-ProRule" id="PRU00221"/>
    </source>
</evidence>
<proteinExistence type="predicted"/>
<dbReference type="InterPro" id="IPR001680">
    <property type="entry name" value="WD40_rpt"/>
</dbReference>
<dbReference type="EMBL" id="JABBWE010000050">
    <property type="protein sequence ID" value="KAG1790457.1"/>
    <property type="molecule type" value="Genomic_DNA"/>
</dbReference>
<accession>A0A9P7AKS3</accession>
<dbReference type="Proteomes" id="UP000719766">
    <property type="component" value="Unassembled WGS sequence"/>
</dbReference>
<reference evidence="2" key="1">
    <citation type="journal article" date="2020" name="New Phytol.">
        <title>Comparative genomics reveals dynamic genome evolution in host specialist ectomycorrhizal fungi.</title>
        <authorList>
            <person name="Lofgren L.A."/>
            <person name="Nguyen N.H."/>
            <person name="Vilgalys R."/>
            <person name="Ruytinx J."/>
            <person name="Liao H.L."/>
            <person name="Branco S."/>
            <person name="Kuo A."/>
            <person name="LaButti K."/>
            <person name="Lipzen A."/>
            <person name="Andreopoulos W."/>
            <person name="Pangilinan J."/>
            <person name="Riley R."/>
            <person name="Hundley H."/>
            <person name="Na H."/>
            <person name="Barry K."/>
            <person name="Grigoriev I.V."/>
            <person name="Stajich J.E."/>
            <person name="Kennedy P.G."/>
        </authorList>
    </citation>
    <scope>NUCLEOTIDE SEQUENCE</scope>
    <source>
        <strain evidence="2">S12</strain>
    </source>
</reference>
<keyword evidence="3" id="KW-1185">Reference proteome</keyword>
<dbReference type="InterPro" id="IPR011047">
    <property type="entry name" value="Quinoprotein_ADH-like_sf"/>
</dbReference>
<comment type="caution">
    <text evidence="2">The sequence shown here is derived from an EMBL/GenBank/DDBJ whole genome shotgun (WGS) entry which is preliminary data.</text>
</comment>
<dbReference type="GeneID" id="64605212"/>
<dbReference type="Gene3D" id="2.130.10.10">
    <property type="entry name" value="YVTN repeat-like/Quinoprotein amine dehydrogenase"/>
    <property type="match status" value="2"/>
</dbReference>
<feature type="repeat" description="WD" evidence="1">
    <location>
        <begin position="139"/>
        <end position="173"/>
    </location>
</feature>
<gene>
    <name evidence="2" type="ORF">HD556DRAFT_730995</name>
</gene>
<organism evidence="2 3">
    <name type="scientific">Suillus plorans</name>
    <dbReference type="NCBI Taxonomy" id="116603"/>
    <lineage>
        <taxon>Eukaryota</taxon>
        <taxon>Fungi</taxon>
        <taxon>Dikarya</taxon>
        <taxon>Basidiomycota</taxon>
        <taxon>Agaricomycotina</taxon>
        <taxon>Agaricomycetes</taxon>
        <taxon>Agaricomycetidae</taxon>
        <taxon>Boletales</taxon>
        <taxon>Suillineae</taxon>
        <taxon>Suillaceae</taxon>
        <taxon>Suillus</taxon>
    </lineage>
</organism>
<sequence>MDGMFRVWNVKSGKIILGPIEIGEYVYGVRYSTDGKMISTGGNMLRVWDANTGEQLKTLEFGIVADMAWTSDGSTLITGSRRFETATWTEINGEWLAGSSMDTMLSPNERILASVPTADKHTVQLWNLENHQCIGPPLHHQDEDEVSSAVFAADGNLFVTGCDSGRVYAWDVSAIVIEAGLDGLLTAAKAVNKPFVDVNVTQRRAPKIEGVRRIPPGFFDDHVNSSTSRGHRTAAPLQPSRSSSHNILSLAQNFISSMLRRRDGSAIRLPPVVEVPLTAGKPVHLFLYKFFNTNTF</sequence>
<dbReference type="AlphaFoldDB" id="A0A9P7AKS3"/>
<dbReference type="InterPro" id="IPR015943">
    <property type="entry name" value="WD40/YVTN_repeat-like_dom_sf"/>
</dbReference>
<dbReference type="OrthoDB" id="2680773at2759"/>
<dbReference type="Pfam" id="PF00400">
    <property type="entry name" value="WD40"/>
    <property type="match status" value="2"/>
</dbReference>
<dbReference type="SUPFAM" id="SSF50998">
    <property type="entry name" value="Quinoprotein alcohol dehydrogenase-like"/>
    <property type="match status" value="1"/>
</dbReference>